<evidence type="ECO:0000313" key="6">
    <source>
        <dbReference type="Proteomes" id="UP000825701"/>
    </source>
</evidence>
<dbReference type="PANTHER" id="PTHR44216">
    <property type="entry name" value="PROTEIN O-MANNOSYL-TRANSFERASE TMTC2"/>
    <property type="match status" value="1"/>
</dbReference>
<evidence type="ECO:0000256" key="1">
    <source>
        <dbReference type="ARBA" id="ARBA00022737"/>
    </source>
</evidence>
<feature type="repeat" description="TPR" evidence="3">
    <location>
        <begin position="135"/>
        <end position="168"/>
    </location>
</feature>
<proteinExistence type="predicted"/>
<keyword evidence="2 3" id="KW-0802">TPR repeat</keyword>
<dbReference type="AlphaFoldDB" id="A0A9E6RCD0"/>
<dbReference type="Pfam" id="PF07719">
    <property type="entry name" value="TPR_2"/>
    <property type="match status" value="1"/>
</dbReference>
<dbReference type="RefSeq" id="WP_261401401.1">
    <property type="nucleotide sequence ID" value="NZ_CP081869.1"/>
</dbReference>
<feature type="repeat" description="TPR" evidence="3">
    <location>
        <begin position="68"/>
        <end position="101"/>
    </location>
</feature>
<sequence length="264" mass="26854">MKRTGVVLVLCSVAALAGCKTTSPTAEVVGTPEEARLVQLARDIEARGEPGTAVALYARAIEASGGSAAAYVRLGDAQAKAGDPDGARAAYQEALSRDPKHPGALLGVGTADLNAGAAEAAARRLSEAAPLVNTATAYNRLGAAYVMEGRAQEAAAAFQKARALDPSNIDIAGNLALAQALAGQTEAAVAGMQAAAQSPAAKGRHRRNLIVVLSLAGRYDEAQAVSVPDMSAKQKIDLLARVRKLQTISDPVARARAVGLVANA</sequence>
<dbReference type="PROSITE" id="PS51257">
    <property type="entry name" value="PROKAR_LIPOPROTEIN"/>
    <property type="match status" value="1"/>
</dbReference>
<dbReference type="InterPro" id="IPR011990">
    <property type="entry name" value="TPR-like_helical_dom_sf"/>
</dbReference>
<dbReference type="Pfam" id="PF13432">
    <property type="entry name" value="TPR_16"/>
    <property type="match status" value="1"/>
</dbReference>
<dbReference type="PANTHER" id="PTHR44216:SF3">
    <property type="entry name" value="PROTEIN O-MANNOSYL-TRANSFERASE TMTC2"/>
    <property type="match status" value="1"/>
</dbReference>
<dbReference type="PROSITE" id="PS50293">
    <property type="entry name" value="TPR_REGION"/>
    <property type="match status" value="1"/>
</dbReference>
<evidence type="ECO:0000256" key="2">
    <source>
        <dbReference type="ARBA" id="ARBA00022803"/>
    </source>
</evidence>
<dbReference type="SUPFAM" id="SSF48452">
    <property type="entry name" value="TPR-like"/>
    <property type="match status" value="1"/>
</dbReference>
<dbReference type="SMART" id="SM00028">
    <property type="entry name" value="TPR"/>
    <property type="match status" value="2"/>
</dbReference>
<evidence type="ECO:0000256" key="3">
    <source>
        <dbReference type="PROSITE-ProRule" id="PRU00339"/>
    </source>
</evidence>
<organism evidence="5 6">
    <name type="scientific">Chenggangzhangella methanolivorans</name>
    <dbReference type="NCBI Taxonomy" id="1437009"/>
    <lineage>
        <taxon>Bacteria</taxon>
        <taxon>Pseudomonadati</taxon>
        <taxon>Pseudomonadota</taxon>
        <taxon>Alphaproteobacteria</taxon>
        <taxon>Hyphomicrobiales</taxon>
        <taxon>Methylopilaceae</taxon>
        <taxon>Chenggangzhangella</taxon>
    </lineage>
</organism>
<gene>
    <name evidence="5" type="ORF">K6K41_15535</name>
</gene>
<dbReference type="Gene3D" id="1.25.40.10">
    <property type="entry name" value="Tetratricopeptide repeat domain"/>
    <property type="match status" value="1"/>
</dbReference>
<reference evidence="5" key="1">
    <citation type="submission" date="2021-08" db="EMBL/GenBank/DDBJ databases">
        <authorList>
            <person name="Zhang H."/>
            <person name="Xu M."/>
            <person name="Yu Z."/>
            <person name="Yang L."/>
            <person name="Cai Y."/>
        </authorList>
    </citation>
    <scope>NUCLEOTIDE SEQUENCE</scope>
    <source>
        <strain evidence="5">CHL1</strain>
    </source>
</reference>
<dbReference type="InterPro" id="IPR013105">
    <property type="entry name" value="TPR_2"/>
</dbReference>
<keyword evidence="6" id="KW-1185">Reference proteome</keyword>
<feature type="chain" id="PRO_5039064982" evidence="4">
    <location>
        <begin position="18"/>
        <end position="264"/>
    </location>
</feature>
<keyword evidence="1" id="KW-0677">Repeat</keyword>
<keyword evidence="4" id="KW-0732">Signal</keyword>
<protein>
    <submittedName>
        <fullName evidence="5">Tetratricopeptide repeat protein</fullName>
    </submittedName>
</protein>
<dbReference type="KEGG" id="cmet:K6K41_15535"/>
<feature type="signal peptide" evidence="4">
    <location>
        <begin position="1"/>
        <end position="17"/>
    </location>
</feature>
<name>A0A9E6RCD0_9HYPH</name>
<evidence type="ECO:0000256" key="4">
    <source>
        <dbReference type="SAM" id="SignalP"/>
    </source>
</evidence>
<dbReference type="InterPro" id="IPR052384">
    <property type="entry name" value="TMTC_O-mannosyltransferase"/>
</dbReference>
<dbReference type="GO" id="GO:0000030">
    <property type="term" value="F:mannosyltransferase activity"/>
    <property type="evidence" value="ECO:0007669"/>
    <property type="project" value="TreeGrafter"/>
</dbReference>
<dbReference type="Proteomes" id="UP000825701">
    <property type="component" value="Chromosome"/>
</dbReference>
<dbReference type="EMBL" id="CP081869">
    <property type="protein sequence ID" value="QZN98475.1"/>
    <property type="molecule type" value="Genomic_DNA"/>
</dbReference>
<evidence type="ECO:0000313" key="5">
    <source>
        <dbReference type="EMBL" id="QZN98475.1"/>
    </source>
</evidence>
<dbReference type="InterPro" id="IPR019734">
    <property type="entry name" value="TPR_rpt"/>
</dbReference>
<accession>A0A9E6RCD0</accession>
<dbReference type="GO" id="GO:0035269">
    <property type="term" value="P:protein O-linked glycosylation via mannose"/>
    <property type="evidence" value="ECO:0007669"/>
    <property type="project" value="TreeGrafter"/>
</dbReference>
<dbReference type="PROSITE" id="PS50005">
    <property type="entry name" value="TPR"/>
    <property type="match status" value="2"/>
</dbReference>